<sequence>MGRLSTMHLSYRHTYQGSTDAVVSLMANADFITDVAEHSGATSHTVRIEGATTHMEMALEAPSDVAKFVGKTIHVTQRLAWGPADSQGVRRGTVDFGVAGMPVNVSAAAVLTPTGPDSCVGTYDGDLNVRIPLVGKKVETLVAPSINDAFAGLERRADEWLSR</sequence>
<dbReference type="AlphaFoldDB" id="A0A3M0G5A7"/>
<dbReference type="Proteomes" id="UP000275256">
    <property type="component" value="Unassembled WGS sequence"/>
</dbReference>
<evidence type="ECO:0000313" key="1">
    <source>
        <dbReference type="EMBL" id="RMB60055.1"/>
    </source>
</evidence>
<dbReference type="EMBL" id="REFW01000002">
    <property type="protein sequence ID" value="RMB60055.1"/>
    <property type="molecule type" value="Genomic_DNA"/>
</dbReference>
<accession>A0A3M0G5A7</accession>
<protein>
    <submittedName>
        <fullName evidence="1">DUF2505 domain-containing protein</fullName>
    </submittedName>
</protein>
<gene>
    <name evidence="1" type="ORF">EAX62_10130</name>
</gene>
<keyword evidence="2" id="KW-1185">Reference proteome</keyword>
<comment type="caution">
    <text evidence="1">The sequence shown here is derived from an EMBL/GenBank/DDBJ whole genome shotgun (WGS) entry which is preliminary data.</text>
</comment>
<organism evidence="1 2">
    <name type="scientific">Tessaracoccus antarcticus</name>
    <dbReference type="NCBI Taxonomy" id="2479848"/>
    <lineage>
        <taxon>Bacteria</taxon>
        <taxon>Bacillati</taxon>
        <taxon>Actinomycetota</taxon>
        <taxon>Actinomycetes</taxon>
        <taxon>Propionibacteriales</taxon>
        <taxon>Propionibacteriaceae</taxon>
        <taxon>Tessaracoccus</taxon>
    </lineage>
</organism>
<dbReference type="Pfam" id="PF10698">
    <property type="entry name" value="DUF2505"/>
    <property type="match status" value="1"/>
</dbReference>
<dbReference type="InterPro" id="IPR019639">
    <property type="entry name" value="DUF2505"/>
</dbReference>
<reference evidence="1 2" key="1">
    <citation type="submission" date="2018-10" db="EMBL/GenBank/DDBJ databases">
        <title>Tessaracoccus antarcticuss sp. nov., isolated from sediment.</title>
        <authorList>
            <person name="Zhou L.Y."/>
            <person name="Du Z.J."/>
        </authorList>
    </citation>
    <scope>NUCLEOTIDE SEQUENCE [LARGE SCALE GENOMIC DNA]</scope>
    <source>
        <strain evidence="1 2">JDX10</strain>
    </source>
</reference>
<proteinExistence type="predicted"/>
<name>A0A3M0G5A7_9ACTN</name>
<evidence type="ECO:0000313" key="2">
    <source>
        <dbReference type="Proteomes" id="UP000275256"/>
    </source>
</evidence>